<organism evidence="1">
    <name type="scientific">Prymnesium polylepis</name>
    <dbReference type="NCBI Taxonomy" id="72548"/>
    <lineage>
        <taxon>Eukaryota</taxon>
        <taxon>Haptista</taxon>
        <taxon>Haptophyta</taxon>
        <taxon>Prymnesiophyceae</taxon>
        <taxon>Prymnesiales</taxon>
        <taxon>Prymnesiaceae</taxon>
        <taxon>Prymnesium</taxon>
    </lineage>
</organism>
<dbReference type="EMBL" id="HBKO01025698">
    <property type="protein sequence ID" value="CAE2233831.1"/>
    <property type="molecule type" value="Transcribed_RNA"/>
</dbReference>
<reference evidence="1" key="1">
    <citation type="submission" date="2021-01" db="EMBL/GenBank/DDBJ databases">
        <authorList>
            <person name="Corre E."/>
            <person name="Pelletier E."/>
            <person name="Niang G."/>
            <person name="Scheremetjew M."/>
            <person name="Finn R."/>
            <person name="Kale V."/>
            <person name="Holt S."/>
            <person name="Cochrane G."/>
            <person name="Meng A."/>
            <person name="Brown T."/>
            <person name="Cohen L."/>
        </authorList>
    </citation>
    <scope>NUCLEOTIDE SEQUENCE</scope>
    <source>
        <strain evidence="1">UIO037</strain>
    </source>
</reference>
<proteinExistence type="predicted"/>
<dbReference type="AlphaFoldDB" id="A0A7S4MP06"/>
<evidence type="ECO:0000313" key="1">
    <source>
        <dbReference type="EMBL" id="CAE2233831.1"/>
    </source>
</evidence>
<sequence length="311" mass="33377">MRDEIASTRREISALKEEQKDVLRGLQLVASSIKANTQQVQAVDEVDLALELCNELNALLEAWRPAAARRVEHEGLLAGGSARIAASASKPGISNHRFGAGAGRAPAETSASTPAAARRKQALLQAASRLKLTRCFTYWWADWQEAERAAKVRKKTSFGGSLARGPKTYTVRSEKPVILREGVALSSPRKGAAVAPGSVVRVFDFATLDDGTRRARTVGGWLTAVTKDGAATLKRGGHADQVQHFNRCTCEEHADAGSATWADARTAGITTCLLCHKPLPFSDGICAAPAHFAHRFSLAPTRRSRAQSVAF</sequence>
<name>A0A7S4MP06_9EUKA</name>
<accession>A0A7S4MP06</accession>
<gene>
    <name evidence="1" type="ORF">CPOL0286_LOCUS11720</name>
</gene>
<protein>
    <submittedName>
        <fullName evidence="1">Uncharacterized protein</fullName>
    </submittedName>
</protein>